<accession>A0A8S5TTU7</accession>
<dbReference type="EMBL" id="BK015927">
    <property type="protein sequence ID" value="DAF85630.1"/>
    <property type="molecule type" value="Genomic_DNA"/>
</dbReference>
<reference evidence="1" key="1">
    <citation type="journal article" date="2021" name="Proc. Natl. Acad. Sci. U.S.A.">
        <title>A Catalog of Tens of Thousands of Viruses from Human Metagenomes Reveals Hidden Associations with Chronic Diseases.</title>
        <authorList>
            <person name="Tisza M.J."/>
            <person name="Buck C.B."/>
        </authorList>
    </citation>
    <scope>NUCLEOTIDE SEQUENCE</scope>
    <source>
        <strain evidence="1">Ct5jB2</strain>
    </source>
</reference>
<protein>
    <submittedName>
        <fullName evidence="1">Uncharacterized protein</fullName>
    </submittedName>
</protein>
<sequence>MYLLFFFCLFLLTLITISDNKIKSNPHRYAEKAYFMKSYGGGTKNKSASPHFSYICICSQLTH</sequence>
<name>A0A8S5TTU7_9CAUD</name>
<evidence type="ECO:0000313" key="1">
    <source>
        <dbReference type="EMBL" id="DAF85630.1"/>
    </source>
</evidence>
<proteinExistence type="predicted"/>
<organism evidence="1">
    <name type="scientific">Siphoviridae sp. ct5jB2</name>
    <dbReference type="NCBI Taxonomy" id="2825337"/>
    <lineage>
        <taxon>Viruses</taxon>
        <taxon>Duplodnaviria</taxon>
        <taxon>Heunggongvirae</taxon>
        <taxon>Uroviricota</taxon>
        <taxon>Caudoviricetes</taxon>
    </lineage>
</organism>